<organism evidence="2">
    <name type="scientific">Culex pipiens</name>
    <name type="common">House mosquito</name>
    <dbReference type="NCBI Taxonomy" id="7175"/>
    <lineage>
        <taxon>Eukaryota</taxon>
        <taxon>Metazoa</taxon>
        <taxon>Ecdysozoa</taxon>
        <taxon>Arthropoda</taxon>
        <taxon>Hexapoda</taxon>
        <taxon>Insecta</taxon>
        <taxon>Pterygota</taxon>
        <taxon>Neoptera</taxon>
        <taxon>Endopterygota</taxon>
        <taxon>Diptera</taxon>
        <taxon>Nematocera</taxon>
        <taxon>Culicoidea</taxon>
        <taxon>Culicidae</taxon>
        <taxon>Culicinae</taxon>
        <taxon>Culicini</taxon>
        <taxon>Culex</taxon>
        <taxon>Culex</taxon>
    </lineage>
</organism>
<dbReference type="AlphaFoldDB" id="A0A8D8J475"/>
<evidence type="ECO:0000256" key="1">
    <source>
        <dbReference type="SAM" id="MobiDB-lite"/>
    </source>
</evidence>
<proteinExistence type="predicted"/>
<feature type="compositionally biased region" description="Basic and acidic residues" evidence="1">
    <location>
        <begin position="16"/>
        <end position="30"/>
    </location>
</feature>
<accession>A0A8D8J475</accession>
<name>A0A8D8J475_CULPI</name>
<protein>
    <submittedName>
        <fullName evidence="2">(northern house mosquito) hypothetical protein</fullName>
    </submittedName>
</protein>
<sequence length="101" mass="11661">MHYVHVARFGPASGTRPDHASGTDRGDFRRLRPPPPLQLVLHGTPRVHVSAGCVPVFRRRFRSVQRRLLRLPVAVPVCQRVLRGIRHRTWDARYDFRPTGH</sequence>
<feature type="region of interest" description="Disordered" evidence="1">
    <location>
        <begin position="1"/>
        <end position="33"/>
    </location>
</feature>
<dbReference type="EMBL" id="HBUE01270879">
    <property type="protein sequence ID" value="CAG6563898.1"/>
    <property type="molecule type" value="Transcribed_RNA"/>
</dbReference>
<dbReference type="EMBL" id="HBUE01165591">
    <property type="protein sequence ID" value="CAG6512445.1"/>
    <property type="molecule type" value="Transcribed_RNA"/>
</dbReference>
<reference evidence="2" key="1">
    <citation type="submission" date="2021-05" db="EMBL/GenBank/DDBJ databases">
        <authorList>
            <person name="Alioto T."/>
            <person name="Alioto T."/>
            <person name="Gomez Garrido J."/>
        </authorList>
    </citation>
    <scope>NUCLEOTIDE SEQUENCE</scope>
</reference>
<evidence type="ECO:0000313" key="2">
    <source>
        <dbReference type="EMBL" id="CAG6563898.1"/>
    </source>
</evidence>